<accession>R8PX64</accession>
<evidence type="ECO:0000313" key="3">
    <source>
        <dbReference type="Proteomes" id="UP000014019"/>
    </source>
</evidence>
<feature type="transmembrane region" description="Helical" evidence="1">
    <location>
        <begin position="246"/>
        <end position="268"/>
    </location>
</feature>
<feature type="transmembrane region" description="Helical" evidence="1">
    <location>
        <begin position="178"/>
        <end position="195"/>
    </location>
</feature>
<sequence length="382" mass="43155">MQIIVLLLLLSTMLMRPALLGESYTLLGVVLSGMTFILYLCINIRLIKIEGKLLKIFLINSLYWFYLLIQSLFIQDSNYVGILRDIIITLPVIFFVAVIFSNKKYSFYFGKNFILILYYLSISYLITLGLAFFIDIESLFLFQINIGEYFTGGNIYFPLTPIYGFMNVEGFSIIKFQSLFRESGISQAFIIWAIFNLKKFKLDKKIVYIALHLGLIGTTSTAGLVTYFMTLLVYITLSKKISVGRIINILIIFLIGVLLVFKMPFFGFSNKINTHSDSINERTQITAGALNDLILNPFGEGIKTTDLPNSGINMLSLSEKIGLVGLIILLATFIYPYFISRDKRGYMVSILPILITALFSQPIAGYSIIAVISMLGMNDDES</sequence>
<dbReference type="PATRIC" id="fig|1053231.3.peg.5596"/>
<reference evidence="2 3" key="1">
    <citation type="submission" date="2012-12" db="EMBL/GenBank/DDBJ databases">
        <title>The Genome Sequence of Bacillus cereus VD118.</title>
        <authorList>
            <consortium name="The Broad Institute Genome Sequencing Platform"/>
            <consortium name="The Broad Institute Genome Sequencing Center for Infectious Disease"/>
            <person name="Feldgarden M."/>
            <person name="Van der Auwera G.A."/>
            <person name="Mahillon J."/>
            <person name="Duprez V."/>
            <person name="Timmery S."/>
            <person name="Mattelet C."/>
            <person name="Dierick K."/>
            <person name="Sun M."/>
            <person name="Yu Z."/>
            <person name="Zhu L."/>
            <person name="Hu X."/>
            <person name="Shank E.B."/>
            <person name="Swiecicka I."/>
            <person name="Hansen B.M."/>
            <person name="Andrup L."/>
            <person name="Walker B."/>
            <person name="Young S.K."/>
            <person name="Zeng Q."/>
            <person name="Gargeya S."/>
            <person name="Fitzgerald M."/>
            <person name="Haas B."/>
            <person name="Abouelleil A."/>
            <person name="Alvarado L."/>
            <person name="Arachchi H.M."/>
            <person name="Berlin A.M."/>
            <person name="Chapman S.B."/>
            <person name="Dewar J."/>
            <person name="Goldberg J."/>
            <person name="Griggs A."/>
            <person name="Gujja S."/>
            <person name="Hansen M."/>
            <person name="Howarth C."/>
            <person name="Imamovic A."/>
            <person name="Larimer J."/>
            <person name="McCowan C."/>
            <person name="Murphy C."/>
            <person name="Neiman D."/>
            <person name="Pearson M."/>
            <person name="Priest M."/>
            <person name="Roberts A."/>
            <person name="Saif S."/>
            <person name="Shea T."/>
            <person name="Sisk P."/>
            <person name="Sykes S."/>
            <person name="Wortman J."/>
            <person name="Nusbaum C."/>
            <person name="Birren B."/>
        </authorList>
    </citation>
    <scope>NUCLEOTIDE SEQUENCE [LARGE SCALE GENOMIC DNA]</scope>
    <source>
        <strain evidence="2 3">VD118</strain>
    </source>
</reference>
<keyword evidence="1" id="KW-1133">Transmembrane helix</keyword>
<gene>
    <name evidence="2" type="ORF">IIQ_04117</name>
</gene>
<feature type="transmembrane region" description="Helical" evidence="1">
    <location>
        <begin position="207"/>
        <end position="234"/>
    </location>
</feature>
<dbReference type="Proteomes" id="UP000014019">
    <property type="component" value="Unassembled WGS sequence"/>
</dbReference>
<comment type="caution">
    <text evidence="2">The sequence shown here is derived from an EMBL/GenBank/DDBJ whole genome shotgun (WGS) entry which is preliminary data.</text>
</comment>
<feature type="transmembrane region" description="Helical" evidence="1">
    <location>
        <begin position="350"/>
        <end position="375"/>
    </location>
</feature>
<evidence type="ECO:0000256" key="1">
    <source>
        <dbReference type="SAM" id="Phobius"/>
    </source>
</evidence>
<dbReference type="AlphaFoldDB" id="R8PX64"/>
<dbReference type="EMBL" id="AHEZ01000066">
    <property type="protein sequence ID" value="EOP63410.1"/>
    <property type="molecule type" value="Genomic_DNA"/>
</dbReference>
<protein>
    <recommendedName>
        <fullName evidence="4">O-antigen polymerase</fullName>
    </recommendedName>
</protein>
<feature type="transmembrane region" description="Helical" evidence="1">
    <location>
        <begin position="113"/>
        <end position="134"/>
    </location>
</feature>
<evidence type="ECO:0000313" key="2">
    <source>
        <dbReference type="EMBL" id="EOP63410.1"/>
    </source>
</evidence>
<feature type="transmembrane region" description="Helical" evidence="1">
    <location>
        <begin position="79"/>
        <end position="101"/>
    </location>
</feature>
<dbReference type="RefSeq" id="WP_016106685.1">
    <property type="nucleotide sequence ID" value="NZ_KB976800.1"/>
</dbReference>
<feature type="transmembrane region" description="Helical" evidence="1">
    <location>
        <begin position="146"/>
        <end position="166"/>
    </location>
</feature>
<feature type="transmembrane region" description="Helical" evidence="1">
    <location>
        <begin position="321"/>
        <end position="338"/>
    </location>
</feature>
<organism evidence="2 3">
    <name type="scientific">Bacillus cereus VD118</name>
    <dbReference type="NCBI Taxonomy" id="1053231"/>
    <lineage>
        <taxon>Bacteria</taxon>
        <taxon>Bacillati</taxon>
        <taxon>Bacillota</taxon>
        <taxon>Bacilli</taxon>
        <taxon>Bacillales</taxon>
        <taxon>Bacillaceae</taxon>
        <taxon>Bacillus</taxon>
        <taxon>Bacillus cereus group</taxon>
    </lineage>
</organism>
<name>R8PX64_BACCE</name>
<evidence type="ECO:0008006" key="4">
    <source>
        <dbReference type="Google" id="ProtNLM"/>
    </source>
</evidence>
<feature type="transmembrane region" description="Helical" evidence="1">
    <location>
        <begin position="54"/>
        <end position="73"/>
    </location>
</feature>
<keyword evidence="1" id="KW-0472">Membrane</keyword>
<dbReference type="HOGENOM" id="CLU_677645_0_0_9"/>
<keyword evidence="1" id="KW-0812">Transmembrane</keyword>
<feature type="transmembrane region" description="Helical" evidence="1">
    <location>
        <begin position="24"/>
        <end position="42"/>
    </location>
</feature>
<proteinExistence type="predicted"/>